<dbReference type="PROSITE" id="PS50850">
    <property type="entry name" value="MFS"/>
    <property type="match status" value="1"/>
</dbReference>
<dbReference type="GO" id="GO:0005886">
    <property type="term" value="C:plasma membrane"/>
    <property type="evidence" value="ECO:0007669"/>
    <property type="project" value="UniProtKB-SubCell"/>
</dbReference>
<evidence type="ECO:0000313" key="8">
    <source>
        <dbReference type="Proteomes" id="UP000462152"/>
    </source>
</evidence>
<dbReference type="Gene3D" id="1.20.1250.20">
    <property type="entry name" value="MFS general substrate transporter like domains"/>
    <property type="match status" value="1"/>
</dbReference>
<evidence type="ECO:0000256" key="2">
    <source>
        <dbReference type="ARBA" id="ARBA00022692"/>
    </source>
</evidence>
<keyword evidence="2 5" id="KW-0812">Transmembrane</keyword>
<organism evidence="7 8">
    <name type="scientific">Rothia koreensis</name>
    <dbReference type="NCBI Taxonomy" id="592378"/>
    <lineage>
        <taxon>Bacteria</taxon>
        <taxon>Bacillati</taxon>
        <taxon>Actinomycetota</taxon>
        <taxon>Actinomycetes</taxon>
        <taxon>Micrococcales</taxon>
        <taxon>Micrococcaceae</taxon>
        <taxon>Rothia</taxon>
    </lineage>
</organism>
<feature type="transmembrane region" description="Helical" evidence="5">
    <location>
        <begin position="158"/>
        <end position="179"/>
    </location>
</feature>
<evidence type="ECO:0000256" key="1">
    <source>
        <dbReference type="ARBA" id="ARBA00004651"/>
    </source>
</evidence>
<feature type="transmembrane region" description="Helical" evidence="5">
    <location>
        <begin position="281"/>
        <end position="300"/>
    </location>
</feature>
<feature type="transmembrane region" description="Helical" evidence="5">
    <location>
        <begin position="26"/>
        <end position="45"/>
    </location>
</feature>
<feature type="transmembrane region" description="Helical" evidence="5">
    <location>
        <begin position="406"/>
        <end position="426"/>
    </location>
</feature>
<evidence type="ECO:0000256" key="4">
    <source>
        <dbReference type="ARBA" id="ARBA00023136"/>
    </source>
</evidence>
<dbReference type="OrthoDB" id="4008739at2"/>
<comment type="caution">
    <text evidence="7">The sequence shown here is derived from an EMBL/GenBank/DDBJ whole genome shotgun (WGS) entry which is preliminary data.</text>
</comment>
<sequence length="474" mass="50740">MADITLHSRNDIIDYVNTHPRASKRVIILFITALASIFADNYDFSSMSVGLSTLTADFGLNETQTGIATSITGVGALISSLLGGILADKTGRYRLFIICGFLLVAAPLGIAFAQGFLSLLFWRFVMGVAVGLDLPVALSFMAEILSSSANAKARWINLWQPVASIATIAGVAIALPFALQGITDHLWRIVIGCGAIPAAFSLILRLIYSEESPLWAAKHQSIDKAAHVFSSVYGVRVSIADDFSDELQKGGSAKFGVRELFTHVFASRTVLVTITAFVQSFQYYAIGFYIPIIAGLVFGTDLVSTIVATIVAHLCAFLAGILQSYLTARFGTVSLGKIGYVMVIIAIAALGVLGISSEGDVSLVPIFLVALMMFGHHFGPGPMSKTLAAISYPTELRGVGTGWAETMVRCGSICGLFLFPIMLSTLGVRTTMFVIVAFPVVALITLFTTSWDPGSNNQATRRIEQPQRRPSSND</sequence>
<dbReference type="RefSeq" id="WP_129316071.1">
    <property type="nucleotide sequence ID" value="NZ_NOIQ01000017.1"/>
</dbReference>
<evidence type="ECO:0000313" key="7">
    <source>
        <dbReference type="EMBL" id="MUN56009.1"/>
    </source>
</evidence>
<dbReference type="SUPFAM" id="SSF103473">
    <property type="entry name" value="MFS general substrate transporter"/>
    <property type="match status" value="1"/>
</dbReference>
<comment type="subcellular location">
    <subcellularLocation>
        <location evidence="1">Cell membrane</location>
        <topology evidence="1">Multi-pass membrane protein</topology>
    </subcellularLocation>
</comment>
<dbReference type="Pfam" id="PF07690">
    <property type="entry name" value="MFS_1"/>
    <property type="match status" value="1"/>
</dbReference>
<feature type="transmembrane region" description="Helical" evidence="5">
    <location>
        <begin position="432"/>
        <end position="451"/>
    </location>
</feature>
<feature type="transmembrane region" description="Helical" evidence="5">
    <location>
        <begin position="306"/>
        <end position="326"/>
    </location>
</feature>
<dbReference type="InterPro" id="IPR036259">
    <property type="entry name" value="MFS_trans_sf"/>
</dbReference>
<dbReference type="PANTHER" id="PTHR23508">
    <property type="entry name" value="CARBOXYLIC ACID TRANSPORTER PROTEIN HOMOLOG"/>
    <property type="match status" value="1"/>
</dbReference>
<feature type="transmembrane region" description="Helical" evidence="5">
    <location>
        <begin position="65"/>
        <end position="86"/>
    </location>
</feature>
<feature type="transmembrane region" description="Helical" evidence="5">
    <location>
        <begin position="185"/>
        <end position="208"/>
    </location>
</feature>
<proteinExistence type="predicted"/>
<accession>A0A7M3SW44</accession>
<feature type="transmembrane region" description="Helical" evidence="5">
    <location>
        <begin position="338"/>
        <end position="355"/>
    </location>
</feature>
<evidence type="ECO:0000259" key="6">
    <source>
        <dbReference type="PROSITE" id="PS50850"/>
    </source>
</evidence>
<dbReference type="InterPro" id="IPR011701">
    <property type="entry name" value="MFS"/>
</dbReference>
<dbReference type="Proteomes" id="UP000462152">
    <property type="component" value="Unassembled WGS sequence"/>
</dbReference>
<dbReference type="AlphaFoldDB" id="A0A7M3SW44"/>
<evidence type="ECO:0000256" key="3">
    <source>
        <dbReference type="ARBA" id="ARBA00022989"/>
    </source>
</evidence>
<keyword evidence="8" id="KW-1185">Reference proteome</keyword>
<feature type="transmembrane region" description="Helical" evidence="5">
    <location>
        <begin position="93"/>
        <end position="114"/>
    </location>
</feature>
<keyword evidence="4 5" id="KW-0472">Membrane</keyword>
<reference evidence="7 8" key="1">
    <citation type="submission" date="2019-12" db="EMBL/GenBank/DDBJ databases">
        <authorList>
            <person name="Li J."/>
            <person name="Shi Y."/>
            <person name="Xu G."/>
            <person name="Xiao D."/>
            <person name="Ran X."/>
        </authorList>
    </citation>
    <scope>NUCLEOTIDE SEQUENCE [LARGE SCALE GENOMIC DNA]</scope>
    <source>
        <strain evidence="7 8">JCM 15915</strain>
    </source>
</reference>
<keyword evidence="3 5" id="KW-1133">Transmembrane helix</keyword>
<feature type="domain" description="Major facilitator superfamily (MFS) profile" evidence="6">
    <location>
        <begin position="29"/>
        <end position="454"/>
    </location>
</feature>
<dbReference type="GO" id="GO:0046943">
    <property type="term" value="F:carboxylic acid transmembrane transporter activity"/>
    <property type="evidence" value="ECO:0007669"/>
    <property type="project" value="TreeGrafter"/>
</dbReference>
<protein>
    <submittedName>
        <fullName evidence="7">MFS transporter</fullName>
    </submittedName>
</protein>
<dbReference type="EMBL" id="WOGT01000012">
    <property type="protein sequence ID" value="MUN56009.1"/>
    <property type="molecule type" value="Genomic_DNA"/>
</dbReference>
<evidence type="ECO:0000256" key="5">
    <source>
        <dbReference type="SAM" id="Phobius"/>
    </source>
</evidence>
<name>A0A7M3SW44_9MICC</name>
<dbReference type="InterPro" id="IPR020846">
    <property type="entry name" value="MFS_dom"/>
</dbReference>
<dbReference type="PANTHER" id="PTHR23508:SF10">
    <property type="entry name" value="CARBOXYLIC ACID TRANSPORTER PROTEIN HOMOLOG"/>
    <property type="match status" value="1"/>
</dbReference>
<dbReference type="CDD" id="cd17316">
    <property type="entry name" value="MFS_SV2_like"/>
    <property type="match status" value="1"/>
</dbReference>
<gene>
    <name evidence="7" type="ORF">GMA10_12455</name>
</gene>
<feature type="transmembrane region" description="Helical" evidence="5">
    <location>
        <begin position="120"/>
        <end position="146"/>
    </location>
</feature>